<dbReference type="AlphaFoldDB" id="A0AA43MAM4"/>
<sequence length="114" mass="12632">MFRYVKVILLISCIFMVLLKPAGAQIFVKNALHRSHHYVTAVHNPTLVVASDICAISQYDGDFRIHLSGHLVGDLSLNRLVIHIPNTYSSTLPAVFSGFPSIFLSSIFKPPRAV</sequence>
<protein>
    <submittedName>
        <fullName evidence="1">Uncharacterized protein</fullName>
    </submittedName>
</protein>
<gene>
    <name evidence="1" type="ORF">M2127_002350</name>
</gene>
<dbReference type="Proteomes" id="UP001161160">
    <property type="component" value="Unassembled WGS sequence"/>
</dbReference>
<dbReference type="EMBL" id="JARXYA010000029">
    <property type="protein sequence ID" value="MDH6505020.1"/>
    <property type="molecule type" value="Genomic_DNA"/>
</dbReference>
<evidence type="ECO:0000313" key="2">
    <source>
        <dbReference type="Proteomes" id="UP001161160"/>
    </source>
</evidence>
<comment type="caution">
    <text evidence="1">The sequence shown here is derived from an EMBL/GenBank/DDBJ whole genome shotgun (WGS) entry which is preliminary data.</text>
</comment>
<accession>A0AA43MAM4</accession>
<name>A0AA43MAM4_9BURK</name>
<evidence type="ECO:0000313" key="1">
    <source>
        <dbReference type="EMBL" id="MDH6505020.1"/>
    </source>
</evidence>
<keyword evidence="2" id="KW-1185">Reference proteome</keyword>
<proteinExistence type="predicted"/>
<reference evidence="1" key="1">
    <citation type="submission" date="2023-04" db="EMBL/GenBank/DDBJ databases">
        <title>Genome Encyclopedia of Bacteria and Archaea VI: Functional Genomics of Type Strains.</title>
        <authorList>
            <person name="Whitman W."/>
        </authorList>
    </citation>
    <scope>NUCLEOTIDE SEQUENCE</scope>
    <source>
        <strain evidence="1">Enz.4-51</strain>
    </source>
</reference>
<organism evidence="1 2">
    <name type="scientific">Polynucleobacter sphagniphilus</name>
    <dbReference type="NCBI Taxonomy" id="1743169"/>
    <lineage>
        <taxon>Bacteria</taxon>
        <taxon>Pseudomonadati</taxon>
        <taxon>Pseudomonadota</taxon>
        <taxon>Betaproteobacteria</taxon>
        <taxon>Burkholderiales</taxon>
        <taxon>Burkholderiaceae</taxon>
        <taxon>Polynucleobacter</taxon>
    </lineage>
</organism>